<feature type="transmembrane region" description="Helical" evidence="7">
    <location>
        <begin position="147"/>
        <end position="166"/>
    </location>
</feature>
<dbReference type="SUPFAM" id="SSF160964">
    <property type="entry name" value="MalF N-terminal region-like"/>
    <property type="match status" value="1"/>
</dbReference>
<feature type="domain" description="ABC transmembrane type-1" evidence="9">
    <location>
        <begin position="108"/>
        <end position="323"/>
    </location>
</feature>
<accession>A0A852YDB7</accession>
<feature type="region of interest" description="Disordered" evidence="8">
    <location>
        <begin position="1"/>
        <end position="41"/>
    </location>
</feature>
<feature type="transmembrane region" description="Helical" evidence="7">
    <location>
        <begin position="53"/>
        <end position="72"/>
    </location>
</feature>
<evidence type="ECO:0000256" key="1">
    <source>
        <dbReference type="ARBA" id="ARBA00004651"/>
    </source>
</evidence>
<evidence type="ECO:0000313" key="11">
    <source>
        <dbReference type="Proteomes" id="UP000553888"/>
    </source>
</evidence>
<dbReference type="InterPro" id="IPR051393">
    <property type="entry name" value="ABC_transporter_permease"/>
</dbReference>
<dbReference type="GO" id="GO:0055085">
    <property type="term" value="P:transmembrane transport"/>
    <property type="evidence" value="ECO:0007669"/>
    <property type="project" value="InterPro"/>
</dbReference>
<dbReference type="SUPFAM" id="SSF161098">
    <property type="entry name" value="MetI-like"/>
    <property type="match status" value="1"/>
</dbReference>
<comment type="similarity">
    <text evidence="7">Belongs to the binding-protein-dependent transport system permease family.</text>
</comment>
<keyword evidence="3" id="KW-1003">Cell membrane</keyword>
<keyword evidence="6 7" id="KW-0472">Membrane</keyword>
<evidence type="ECO:0000256" key="5">
    <source>
        <dbReference type="ARBA" id="ARBA00022989"/>
    </source>
</evidence>
<name>A0A852YDB7_9MICO</name>
<sequence length="334" mass="36398">MTTAVGARPRRADRGTEPGSGRPAESQSARRGGRLPRAGGEAAARRRDGAWPWLFVGPLMLGVGVFYLWPIIQTLYYSFTEWGVFGGTTWIGGANYARMITDPDLLSSLGNTVLYTAIVLLGVPIAVGLASLLNLPGLRFAAVYRVLYFLPYVAMPTAVAMVWRMIFRGDHGILNWVLGLVGIDGPYWISTPGWAITAVAIVGLWSSLGFSMIVLAAGLKAIPDELYEAAQLDGASRWRQFRSITVPLLAPSIVFVSIVTVIGSFQLFDLLYAIMGAQNPALPKSMSLVYWFYQAGFVDNEKGYAAAIAMLIFVVIGVVTLIQVRLQRKWVSND</sequence>
<keyword evidence="5 7" id="KW-1133">Transmembrane helix</keyword>
<dbReference type="Pfam" id="PF00528">
    <property type="entry name" value="BPD_transp_1"/>
    <property type="match status" value="1"/>
</dbReference>
<dbReference type="InterPro" id="IPR000515">
    <property type="entry name" value="MetI-like"/>
</dbReference>
<reference evidence="10 11" key="1">
    <citation type="submission" date="2020-07" db="EMBL/GenBank/DDBJ databases">
        <title>Sequencing the genomes of 1000 actinobacteria strains.</title>
        <authorList>
            <person name="Klenk H.-P."/>
        </authorList>
    </citation>
    <scope>NUCLEOTIDE SEQUENCE [LARGE SCALE GENOMIC DNA]</scope>
    <source>
        <strain evidence="10 11">DSM 23141</strain>
    </source>
</reference>
<evidence type="ECO:0000256" key="6">
    <source>
        <dbReference type="ARBA" id="ARBA00023136"/>
    </source>
</evidence>
<feature type="transmembrane region" description="Helical" evidence="7">
    <location>
        <begin position="246"/>
        <end position="268"/>
    </location>
</feature>
<dbReference type="InterPro" id="IPR035906">
    <property type="entry name" value="MetI-like_sf"/>
</dbReference>
<feature type="transmembrane region" description="Helical" evidence="7">
    <location>
        <begin position="303"/>
        <end position="322"/>
    </location>
</feature>
<evidence type="ECO:0000256" key="7">
    <source>
        <dbReference type="RuleBase" id="RU363032"/>
    </source>
</evidence>
<evidence type="ECO:0000256" key="3">
    <source>
        <dbReference type="ARBA" id="ARBA00022475"/>
    </source>
</evidence>
<keyword evidence="2 7" id="KW-0813">Transport</keyword>
<keyword evidence="4 7" id="KW-0812">Transmembrane</keyword>
<proteinExistence type="inferred from homology"/>
<evidence type="ECO:0000313" key="10">
    <source>
        <dbReference type="EMBL" id="NYH00524.1"/>
    </source>
</evidence>
<evidence type="ECO:0000256" key="4">
    <source>
        <dbReference type="ARBA" id="ARBA00022692"/>
    </source>
</evidence>
<comment type="subcellular location">
    <subcellularLocation>
        <location evidence="1 7">Cell membrane</location>
        <topology evidence="1 7">Multi-pass membrane protein</topology>
    </subcellularLocation>
</comment>
<evidence type="ECO:0000259" key="9">
    <source>
        <dbReference type="PROSITE" id="PS50928"/>
    </source>
</evidence>
<gene>
    <name evidence="10" type="ORF">BJ979_003149</name>
</gene>
<organism evidence="10 11">
    <name type="scientific">Schumannella luteola</name>
    <dbReference type="NCBI Taxonomy" id="472059"/>
    <lineage>
        <taxon>Bacteria</taxon>
        <taxon>Bacillati</taxon>
        <taxon>Actinomycetota</taxon>
        <taxon>Actinomycetes</taxon>
        <taxon>Micrococcales</taxon>
        <taxon>Microbacteriaceae</taxon>
        <taxon>Schumannella</taxon>
    </lineage>
</organism>
<keyword evidence="10" id="KW-0762">Sugar transport</keyword>
<dbReference type="Proteomes" id="UP000553888">
    <property type="component" value="Unassembled WGS sequence"/>
</dbReference>
<dbReference type="PROSITE" id="PS50928">
    <property type="entry name" value="ABC_TM1"/>
    <property type="match status" value="1"/>
</dbReference>
<comment type="caution">
    <text evidence="10">The sequence shown here is derived from an EMBL/GenBank/DDBJ whole genome shotgun (WGS) entry which is preliminary data.</text>
</comment>
<dbReference type="CDD" id="cd06261">
    <property type="entry name" value="TM_PBP2"/>
    <property type="match status" value="1"/>
</dbReference>
<dbReference type="PANTHER" id="PTHR30193">
    <property type="entry name" value="ABC TRANSPORTER PERMEASE PROTEIN"/>
    <property type="match status" value="1"/>
</dbReference>
<keyword evidence="11" id="KW-1185">Reference proteome</keyword>
<dbReference type="PANTHER" id="PTHR30193:SF37">
    <property type="entry name" value="INNER MEMBRANE ABC TRANSPORTER PERMEASE PROTEIN YCJO"/>
    <property type="match status" value="1"/>
</dbReference>
<evidence type="ECO:0000256" key="8">
    <source>
        <dbReference type="SAM" id="MobiDB-lite"/>
    </source>
</evidence>
<dbReference type="EMBL" id="JACBZY010000001">
    <property type="protein sequence ID" value="NYH00524.1"/>
    <property type="molecule type" value="Genomic_DNA"/>
</dbReference>
<dbReference type="GO" id="GO:0005886">
    <property type="term" value="C:plasma membrane"/>
    <property type="evidence" value="ECO:0007669"/>
    <property type="project" value="UniProtKB-SubCell"/>
</dbReference>
<dbReference type="RefSeq" id="WP_179569411.1">
    <property type="nucleotide sequence ID" value="NZ_JACBZY010000001.1"/>
</dbReference>
<dbReference type="Gene3D" id="1.10.3720.10">
    <property type="entry name" value="MetI-like"/>
    <property type="match status" value="1"/>
</dbReference>
<dbReference type="AlphaFoldDB" id="A0A852YDB7"/>
<protein>
    <submittedName>
        <fullName evidence="10">Multiple sugar transport system permease protein</fullName>
    </submittedName>
</protein>
<feature type="transmembrane region" description="Helical" evidence="7">
    <location>
        <begin position="113"/>
        <end position="135"/>
    </location>
</feature>
<feature type="transmembrane region" description="Helical" evidence="7">
    <location>
        <begin position="194"/>
        <end position="217"/>
    </location>
</feature>
<evidence type="ECO:0000256" key="2">
    <source>
        <dbReference type="ARBA" id="ARBA00022448"/>
    </source>
</evidence>